<name>W2CC61_9BACT</name>
<dbReference type="EMBL" id="AYYC01000705">
    <property type="protein sequence ID" value="ETK04071.1"/>
    <property type="molecule type" value="Genomic_DNA"/>
</dbReference>
<gene>
    <name evidence="1" type="ORF">T229_10935</name>
</gene>
<evidence type="ECO:0000313" key="2">
    <source>
        <dbReference type="Proteomes" id="UP000018872"/>
    </source>
</evidence>
<proteinExistence type="predicted"/>
<protein>
    <submittedName>
        <fullName evidence="1">Uncharacterized protein</fullName>
    </submittedName>
</protein>
<comment type="caution">
    <text evidence="1">The sequence shown here is derived from an EMBL/GenBank/DDBJ whole genome shotgun (WGS) entry which is preliminary data.</text>
</comment>
<organism evidence="1 2">
    <name type="scientific">Tannerella sp. oral taxon BU063 isolate Cell 5</name>
    <dbReference type="NCBI Taxonomy" id="1410950"/>
    <lineage>
        <taxon>Bacteria</taxon>
        <taxon>Pseudomonadati</taxon>
        <taxon>Bacteroidota</taxon>
        <taxon>Bacteroidia</taxon>
        <taxon>Bacteroidales</taxon>
        <taxon>Tannerellaceae</taxon>
        <taxon>Tannerella</taxon>
    </lineage>
</organism>
<evidence type="ECO:0000313" key="1">
    <source>
        <dbReference type="EMBL" id="ETK04071.1"/>
    </source>
</evidence>
<accession>W2CC61</accession>
<sequence length="138" mass="15925">MESIQPKTKRCSHCGAVKPVSEFYRNTNNADNLQNSCKACSKASSKAYYRLRIARERRLRDSKRRLKDARQTFEDALDEASAERLGVVMQRPDVPLNPDLKAFTPRQLMRELYARGYEGSLTYSEQVIHRINIAACKR</sequence>
<dbReference type="PATRIC" id="fig|1410950.3.peg.1607"/>
<dbReference type="Proteomes" id="UP000018872">
    <property type="component" value="Unassembled WGS sequence"/>
</dbReference>
<dbReference type="AlphaFoldDB" id="W2CC61"/>
<reference evidence="1 2" key="1">
    <citation type="submission" date="2013-11" db="EMBL/GenBank/DDBJ databases">
        <title>Single cell genomics of uncultured Tannerella BU063 (oral taxon 286).</title>
        <authorList>
            <person name="Beall C.J."/>
            <person name="Campbell A.G."/>
            <person name="Griffen A.L."/>
            <person name="Podar M."/>
            <person name="Leys E.J."/>
        </authorList>
    </citation>
    <scope>NUCLEOTIDE SEQUENCE [LARGE SCALE GENOMIC DNA]</scope>
    <source>
        <strain evidence="1">Cell 5</strain>
    </source>
</reference>